<keyword evidence="7 8" id="KW-0472">Membrane</keyword>
<gene>
    <name evidence="10" type="ORF">ACFQ1G_05530</name>
</gene>
<dbReference type="InterPro" id="IPR011053">
    <property type="entry name" value="Single_hybrid_motif"/>
</dbReference>
<evidence type="ECO:0000256" key="7">
    <source>
        <dbReference type="ARBA" id="ARBA00023136"/>
    </source>
</evidence>
<keyword evidence="11" id="KW-1185">Reference proteome</keyword>
<dbReference type="InterPro" id="IPR001463">
    <property type="entry name" value="Na/Ala_symport"/>
</dbReference>
<keyword evidence="9" id="KW-0732">Signal</keyword>
<feature type="transmembrane region" description="Helical" evidence="8">
    <location>
        <begin position="473"/>
        <end position="497"/>
    </location>
</feature>
<dbReference type="NCBIfam" id="TIGR00835">
    <property type="entry name" value="agcS"/>
    <property type="match status" value="1"/>
</dbReference>
<evidence type="ECO:0000313" key="10">
    <source>
        <dbReference type="EMBL" id="MFD0976244.1"/>
    </source>
</evidence>
<dbReference type="PANTHER" id="PTHR30330:SF3">
    <property type="entry name" value="TRANSCRIPTIONAL REGULATOR, LRP FAMILY"/>
    <property type="match status" value="1"/>
</dbReference>
<feature type="transmembrane region" description="Helical" evidence="8">
    <location>
        <begin position="622"/>
        <end position="640"/>
    </location>
</feature>
<evidence type="ECO:0000313" key="11">
    <source>
        <dbReference type="Proteomes" id="UP001597100"/>
    </source>
</evidence>
<dbReference type="Pfam" id="PF01235">
    <property type="entry name" value="Na_Ala_symp"/>
    <property type="match status" value="1"/>
</dbReference>
<comment type="caution">
    <text evidence="10">The sequence shown here is derived from an EMBL/GenBank/DDBJ whole genome shotgun (WGS) entry which is preliminary data.</text>
</comment>
<organism evidence="10 11">
    <name type="scientific">Salinimicrobium gaetbulicola</name>
    <dbReference type="NCBI Taxonomy" id="999702"/>
    <lineage>
        <taxon>Bacteria</taxon>
        <taxon>Pseudomonadati</taxon>
        <taxon>Bacteroidota</taxon>
        <taxon>Flavobacteriia</taxon>
        <taxon>Flavobacteriales</taxon>
        <taxon>Flavobacteriaceae</taxon>
        <taxon>Salinimicrobium</taxon>
    </lineage>
</organism>
<keyword evidence="5 8" id="KW-0812">Transmembrane</keyword>
<reference evidence="11" key="1">
    <citation type="journal article" date="2019" name="Int. J. Syst. Evol. Microbiol.">
        <title>The Global Catalogue of Microorganisms (GCM) 10K type strain sequencing project: providing services to taxonomists for standard genome sequencing and annotation.</title>
        <authorList>
            <consortium name="The Broad Institute Genomics Platform"/>
            <consortium name="The Broad Institute Genome Sequencing Center for Infectious Disease"/>
            <person name="Wu L."/>
            <person name="Ma J."/>
        </authorList>
    </citation>
    <scope>NUCLEOTIDE SEQUENCE [LARGE SCALE GENOMIC DNA]</scope>
    <source>
        <strain evidence="11">CCUG 60898</strain>
    </source>
</reference>
<evidence type="ECO:0000256" key="2">
    <source>
        <dbReference type="ARBA" id="ARBA00009261"/>
    </source>
</evidence>
<evidence type="ECO:0000256" key="6">
    <source>
        <dbReference type="ARBA" id="ARBA00022989"/>
    </source>
</evidence>
<evidence type="ECO:0000256" key="1">
    <source>
        <dbReference type="ARBA" id="ARBA00004651"/>
    </source>
</evidence>
<dbReference type="PANTHER" id="PTHR30330">
    <property type="entry name" value="AGSS FAMILY TRANSPORTER, SODIUM-ALANINE"/>
    <property type="match status" value="1"/>
</dbReference>
<sequence length="694" mass="74413">MRKYLLSFLFSISVFSLYAQELTVDAEVENPSKVINNGFVELNVEGGTPPYTYKWSSQSTPLDSPRSEGLVEGVPYSVTVTDAAGNSVTKEYTVPAQAITEHFNGTFAPIVESMGSVLFWDPFSALGIYDPVVYADLKRVPAPRWSATVDAKFVLKEWLIAEGAQVKEGDAIAVVAMDGEDATAYANANGTLSYLVPEGGVIYNSENKEHIIEQGAQYLAAIKYDEPIALLHPNGDPQTKDIPFIVVWLVFGALFFTLRMGFINIRGFKHSLNLARGKYDDPDAPGQVTHFQALATAVSGTVGLGNIAGVAVAVSLGGAGATFWMIIAGLLGMSSKFVECTLGVKYRFINSEGRVFGGPMNYLRYGLERRNMNGLGKVLAVFFAILAIGASFGGGNMFQANQSFVILAGQFPILEGNGFIFGLIVAVVVGIVIIGGISSIAKVTEKIVPFMAAVYVLGALTVIGVNIENIGPAFSAIIDGAFSPSALKGGVIGVLIVGFQRAAFSNEAGVGSAAIAHSAAKTNNPPSEGFVSLLEPFIDTVVVCTLTALVLIFTGMHEVEGIGGVELTSSAFGSVISWFPYVLATAVFLFAFSTMISWSYYGMRAWTYLFGKSRRTELVYKSFFLVFVVIGASVSLGAVLDFSDMMILAMSFPNIIGLYIMSGEVKNDLNEYLRKLKDGELFHKPEKKKVKKAS</sequence>
<keyword evidence="8" id="KW-0769">Symport</keyword>
<evidence type="ECO:0000256" key="3">
    <source>
        <dbReference type="ARBA" id="ARBA00022448"/>
    </source>
</evidence>
<evidence type="ECO:0000256" key="8">
    <source>
        <dbReference type="RuleBase" id="RU363064"/>
    </source>
</evidence>
<dbReference type="Gene3D" id="2.40.50.100">
    <property type="match status" value="1"/>
</dbReference>
<dbReference type="Gene3D" id="1.20.1740.10">
    <property type="entry name" value="Amino acid/polyamine transporter I"/>
    <property type="match status" value="1"/>
</dbReference>
<feature type="transmembrane region" description="Helical" evidence="8">
    <location>
        <begin position="418"/>
        <end position="440"/>
    </location>
</feature>
<feature type="transmembrane region" description="Helical" evidence="8">
    <location>
        <begin position="242"/>
        <end position="262"/>
    </location>
</feature>
<evidence type="ECO:0000256" key="5">
    <source>
        <dbReference type="ARBA" id="ARBA00022692"/>
    </source>
</evidence>
<proteinExistence type="inferred from homology"/>
<feature type="signal peptide" evidence="9">
    <location>
        <begin position="1"/>
        <end position="19"/>
    </location>
</feature>
<comment type="similarity">
    <text evidence="2 8">Belongs to the alanine or glycine:cation symporter (AGCS) (TC 2.A.25) family.</text>
</comment>
<dbReference type="RefSeq" id="WP_380737395.1">
    <property type="nucleotide sequence ID" value="NZ_JBHTJP010000032.1"/>
</dbReference>
<keyword evidence="6 8" id="KW-1133">Transmembrane helix</keyword>
<dbReference type="Proteomes" id="UP001597100">
    <property type="component" value="Unassembled WGS sequence"/>
</dbReference>
<accession>A0ABW3IDS4</accession>
<dbReference type="EMBL" id="JBHTJP010000032">
    <property type="protein sequence ID" value="MFD0976244.1"/>
    <property type="molecule type" value="Genomic_DNA"/>
</dbReference>
<evidence type="ECO:0000256" key="4">
    <source>
        <dbReference type="ARBA" id="ARBA00022475"/>
    </source>
</evidence>
<name>A0ABW3IDS4_9FLAO</name>
<protein>
    <submittedName>
        <fullName evidence="10">Amino acid carrier protein</fullName>
    </submittedName>
</protein>
<feature type="chain" id="PRO_5047422691" evidence="9">
    <location>
        <begin position="20"/>
        <end position="694"/>
    </location>
</feature>
<feature type="transmembrane region" description="Helical" evidence="8">
    <location>
        <begin position="646"/>
        <end position="665"/>
    </location>
</feature>
<feature type="transmembrane region" description="Helical" evidence="8">
    <location>
        <begin position="378"/>
        <end position="398"/>
    </location>
</feature>
<keyword evidence="3 8" id="KW-0813">Transport</keyword>
<comment type="subcellular location">
    <subcellularLocation>
        <location evidence="1 8">Cell membrane</location>
        <topology evidence="1 8">Multi-pass membrane protein</topology>
    </subcellularLocation>
</comment>
<dbReference type="PRINTS" id="PR00175">
    <property type="entry name" value="NAALASMPORT"/>
</dbReference>
<evidence type="ECO:0000256" key="9">
    <source>
        <dbReference type="SAM" id="SignalP"/>
    </source>
</evidence>
<keyword evidence="4 8" id="KW-1003">Cell membrane</keyword>
<feature type="transmembrane region" description="Helical" evidence="8">
    <location>
        <begin position="537"/>
        <end position="556"/>
    </location>
</feature>
<feature type="transmembrane region" description="Helical" evidence="8">
    <location>
        <begin position="447"/>
        <end position="467"/>
    </location>
</feature>
<dbReference type="SUPFAM" id="SSF51230">
    <property type="entry name" value="Single hybrid motif"/>
    <property type="match status" value="1"/>
</dbReference>
<feature type="transmembrane region" description="Helical" evidence="8">
    <location>
        <begin position="576"/>
        <end position="601"/>
    </location>
</feature>